<dbReference type="InterPro" id="IPR050191">
    <property type="entry name" value="ATP-dep_DNA_ligase"/>
</dbReference>
<feature type="domain" description="ATP-dependent DNA ligase family profile" evidence="5">
    <location>
        <begin position="105"/>
        <end position="227"/>
    </location>
</feature>
<dbReference type="InterPro" id="IPR016059">
    <property type="entry name" value="DNA_ligase_ATP-dep_CS"/>
</dbReference>
<accession>A0AB39LTH6</accession>
<sequence length="355" mass="39828">MELPVMPPVKPMLAKSVARIPPGMQYEAKWDGFRAIVFRDGDEVELGSRTGKPLTRYFPELAGALRERLPERCVVDGEIVIAREGHLDFDALTERIHPADSRVRTLAERTPASFVAFDLLALADESLLDVPLSDRRRLLVRALRDVTPPVHVAPATTDVEVAQGWFEQYEGAGLDGVVAKPLDLRYRQDERAMYKIKHERTADVVVAGYRLHKSGPVVGSLLLGLYDAGGALQHVGVSAAFPMKRRAELVEELEPLRLEDVSGHPWAAWADEAAHESARLPGAPSRWTGKKDLSWVPLRPERVAEVAYDHMENGQRFRHTARFRRWRPDRTPESCTYAQLEEPVRYDLAEILGGP</sequence>
<evidence type="ECO:0000256" key="4">
    <source>
        <dbReference type="ARBA" id="ARBA00034003"/>
    </source>
</evidence>
<dbReference type="PANTHER" id="PTHR45674">
    <property type="entry name" value="DNA LIGASE 1/3 FAMILY MEMBER"/>
    <property type="match status" value="1"/>
</dbReference>
<gene>
    <name evidence="6" type="ORF">AB5J57_28680</name>
</gene>
<comment type="catalytic activity">
    <reaction evidence="4">
        <text>ATP + (deoxyribonucleotide)n-3'-hydroxyl + 5'-phospho-(deoxyribonucleotide)m = (deoxyribonucleotide)n+m + AMP + diphosphate.</text>
        <dbReference type="EC" id="6.5.1.1"/>
    </reaction>
</comment>
<dbReference type="GO" id="GO:0006281">
    <property type="term" value="P:DNA repair"/>
    <property type="evidence" value="ECO:0007669"/>
    <property type="project" value="InterPro"/>
</dbReference>
<dbReference type="GO" id="GO:0005524">
    <property type="term" value="F:ATP binding"/>
    <property type="evidence" value="ECO:0007669"/>
    <property type="project" value="InterPro"/>
</dbReference>
<dbReference type="GO" id="GO:0003910">
    <property type="term" value="F:DNA ligase (ATP) activity"/>
    <property type="evidence" value="ECO:0007669"/>
    <property type="project" value="UniProtKB-EC"/>
</dbReference>
<dbReference type="PROSITE" id="PS50160">
    <property type="entry name" value="DNA_LIGASE_A3"/>
    <property type="match status" value="1"/>
</dbReference>
<organism evidence="6">
    <name type="scientific">Streptomyces sp. R02</name>
    <dbReference type="NCBI Taxonomy" id="3238623"/>
    <lineage>
        <taxon>Bacteria</taxon>
        <taxon>Bacillati</taxon>
        <taxon>Actinomycetota</taxon>
        <taxon>Actinomycetes</taxon>
        <taxon>Kitasatosporales</taxon>
        <taxon>Streptomycetaceae</taxon>
        <taxon>Streptomyces</taxon>
    </lineage>
</organism>
<evidence type="ECO:0000259" key="5">
    <source>
        <dbReference type="PROSITE" id="PS50160"/>
    </source>
</evidence>
<dbReference type="Gene3D" id="3.30.470.30">
    <property type="entry name" value="DNA ligase/mRNA capping enzyme"/>
    <property type="match status" value="1"/>
</dbReference>
<dbReference type="SUPFAM" id="SSF56091">
    <property type="entry name" value="DNA ligase/mRNA capping enzyme, catalytic domain"/>
    <property type="match status" value="1"/>
</dbReference>
<name>A0AB39LTH6_9ACTN</name>
<dbReference type="PROSITE" id="PS00697">
    <property type="entry name" value="DNA_LIGASE_A1"/>
    <property type="match status" value="1"/>
</dbReference>
<dbReference type="InterPro" id="IPR012340">
    <property type="entry name" value="NA-bd_OB-fold"/>
</dbReference>
<dbReference type="PANTHER" id="PTHR45674:SF4">
    <property type="entry name" value="DNA LIGASE 1"/>
    <property type="match status" value="1"/>
</dbReference>
<evidence type="ECO:0000256" key="3">
    <source>
        <dbReference type="ARBA" id="ARBA00022598"/>
    </source>
</evidence>
<dbReference type="CDD" id="cd07905">
    <property type="entry name" value="Adenylation_DNA_ligase_LigC"/>
    <property type="match status" value="1"/>
</dbReference>
<dbReference type="InterPro" id="IPR044119">
    <property type="entry name" value="Adenylation_LigC-like"/>
</dbReference>
<proteinExistence type="inferred from homology"/>
<dbReference type="RefSeq" id="WP_369160122.1">
    <property type="nucleotide sequence ID" value="NZ_CP163429.1"/>
</dbReference>
<dbReference type="EC" id="6.5.1.1" evidence="2"/>
<dbReference type="InterPro" id="IPR012310">
    <property type="entry name" value="DNA_ligase_ATP-dep_cent"/>
</dbReference>
<dbReference type="Gene3D" id="2.40.50.140">
    <property type="entry name" value="Nucleic acid-binding proteins"/>
    <property type="match status" value="1"/>
</dbReference>
<dbReference type="GO" id="GO:0006310">
    <property type="term" value="P:DNA recombination"/>
    <property type="evidence" value="ECO:0007669"/>
    <property type="project" value="InterPro"/>
</dbReference>
<reference evidence="6" key="1">
    <citation type="submission" date="2024-07" db="EMBL/GenBank/DDBJ databases">
        <authorList>
            <person name="Yu S.T."/>
        </authorList>
    </citation>
    <scope>NUCLEOTIDE SEQUENCE</scope>
    <source>
        <strain evidence="6">R02</strain>
    </source>
</reference>
<keyword evidence="3 6" id="KW-0436">Ligase</keyword>
<dbReference type="InterPro" id="IPR044117">
    <property type="entry name" value="OBF_LigC-like"/>
</dbReference>
<dbReference type="AlphaFoldDB" id="A0AB39LTH6"/>
<protein>
    <recommendedName>
        <fullName evidence="2">DNA ligase (ATP)</fullName>
        <ecNumber evidence="2">6.5.1.1</ecNumber>
    </recommendedName>
</protein>
<evidence type="ECO:0000256" key="2">
    <source>
        <dbReference type="ARBA" id="ARBA00012727"/>
    </source>
</evidence>
<dbReference type="SUPFAM" id="SSF50249">
    <property type="entry name" value="Nucleic acid-binding proteins"/>
    <property type="match status" value="1"/>
</dbReference>
<dbReference type="NCBIfam" id="NF006078">
    <property type="entry name" value="PRK08224.1"/>
    <property type="match status" value="1"/>
</dbReference>
<dbReference type="Pfam" id="PF04679">
    <property type="entry name" value="DNA_ligase_A_C"/>
    <property type="match status" value="1"/>
</dbReference>
<evidence type="ECO:0000256" key="1">
    <source>
        <dbReference type="ARBA" id="ARBA00007572"/>
    </source>
</evidence>
<dbReference type="EMBL" id="CP163429">
    <property type="protein sequence ID" value="XDP97252.1"/>
    <property type="molecule type" value="Genomic_DNA"/>
</dbReference>
<dbReference type="InterPro" id="IPR012309">
    <property type="entry name" value="DNA_ligase_ATP-dep_C"/>
</dbReference>
<dbReference type="Pfam" id="PF01068">
    <property type="entry name" value="DNA_ligase_A_M"/>
    <property type="match status" value="1"/>
</dbReference>
<dbReference type="CDD" id="cd07970">
    <property type="entry name" value="OBF_DNA_ligase_LigC"/>
    <property type="match status" value="1"/>
</dbReference>
<comment type="similarity">
    <text evidence="1">Belongs to the ATP-dependent DNA ligase family.</text>
</comment>
<evidence type="ECO:0000313" key="6">
    <source>
        <dbReference type="EMBL" id="XDP97252.1"/>
    </source>
</evidence>